<dbReference type="InterPro" id="IPR001853">
    <property type="entry name" value="DSBA-like_thioredoxin_dom"/>
</dbReference>
<proteinExistence type="predicted"/>
<dbReference type="RefSeq" id="WP_063364716.1">
    <property type="nucleotide sequence ID" value="NZ_AQHB01000019.1"/>
</dbReference>
<dbReference type="Pfam" id="PF01323">
    <property type="entry name" value="DSBA"/>
    <property type="match status" value="1"/>
</dbReference>
<evidence type="ECO:0000259" key="1">
    <source>
        <dbReference type="Pfam" id="PF01323"/>
    </source>
</evidence>
<accession>A0A166YR05</accession>
<feature type="domain" description="DSBA-like thioredoxin" evidence="1">
    <location>
        <begin position="7"/>
        <end position="174"/>
    </location>
</feature>
<gene>
    <name evidence="2" type="ORF">N475_09270</name>
</gene>
<dbReference type="PATRIC" id="fig|1365250.3.peg.835"/>
<evidence type="ECO:0000313" key="3">
    <source>
        <dbReference type="Proteomes" id="UP000076643"/>
    </source>
</evidence>
<dbReference type="EMBL" id="AUYB01000080">
    <property type="protein sequence ID" value="KZN43283.1"/>
    <property type="molecule type" value="Genomic_DNA"/>
</dbReference>
<comment type="caution">
    <text evidence="2">The sequence shown here is derived from an EMBL/GenBank/DDBJ whole genome shotgun (WGS) entry which is preliminary data.</text>
</comment>
<dbReference type="PANTHER" id="PTHR13887:SF54">
    <property type="entry name" value="DSBA FAMILY PROTEIN"/>
    <property type="match status" value="1"/>
</dbReference>
<reference evidence="2 3" key="1">
    <citation type="submission" date="2013-07" db="EMBL/GenBank/DDBJ databases">
        <title>Comparative Genomic and Metabolomic Analysis of Twelve Strains of Pseudoalteromonas luteoviolacea.</title>
        <authorList>
            <person name="Vynne N.G."/>
            <person name="Mansson M."/>
            <person name="Gram L."/>
        </authorList>
    </citation>
    <scope>NUCLEOTIDE SEQUENCE [LARGE SCALE GENOMIC DNA]</scope>
    <source>
        <strain evidence="2 3">DSM 6061</strain>
    </source>
</reference>
<dbReference type="SUPFAM" id="SSF52833">
    <property type="entry name" value="Thioredoxin-like"/>
    <property type="match status" value="1"/>
</dbReference>
<dbReference type="InterPro" id="IPR036249">
    <property type="entry name" value="Thioredoxin-like_sf"/>
</dbReference>
<dbReference type="AlphaFoldDB" id="A0A166YR05"/>
<evidence type="ECO:0000313" key="2">
    <source>
        <dbReference type="EMBL" id="KZN43283.1"/>
    </source>
</evidence>
<dbReference type="CDD" id="cd03025">
    <property type="entry name" value="DsbA_FrnE_like"/>
    <property type="match status" value="1"/>
</dbReference>
<keyword evidence="3" id="KW-1185">Reference proteome</keyword>
<organism evidence="2 3">
    <name type="scientific">Pseudoalteromonas luteoviolacea DSM 6061</name>
    <dbReference type="NCBI Taxonomy" id="1365250"/>
    <lineage>
        <taxon>Bacteria</taxon>
        <taxon>Pseudomonadati</taxon>
        <taxon>Pseudomonadota</taxon>
        <taxon>Gammaproteobacteria</taxon>
        <taxon>Alteromonadales</taxon>
        <taxon>Pseudoalteromonadaceae</taxon>
        <taxon>Pseudoalteromonas</taxon>
    </lineage>
</organism>
<protein>
    <recommendedName>
        <fullName evidence="1">DSBA-like thioredoxin domain-containing protein</fullName>
    </recommendedName>
</protein>
<dbReference type="Proteomes" id="UP000076643">
    <property type="component" value="Unassembled WGS sequence"/>
</dbReference>
<dbReference type="Gene3D" id="1.10.472.60">
    <property type="entry name" value="putative protein disulfide isomerase domain"/>
    <property type="match status" value="1"/>
</dbReference>
<sequence>MRFIYVMDPMCGWCYGFQPELEEFLERHSDIEVDWIMGGLAPDTNQPMEQSLRETISSYWYQIEERTRVVFNHDYWALNTPYRSTYLACRAVIVSQNLSVNSAQKMVEAIQSAYYQQAKNPSLEETLIECASSIGLDADTFKHALSSNETESVFQQHLDLARRLNVSGFPALFYVNDLNHAYPLTLGYCQAKELEQRFEQVNDSK</sequence>
<name>A0A166YR05_9GAMM</name>
<dbReference type="Gene3D" id="3.40.30.10">
    <property type="entry name" value="Glutaredoxin"/>
    <property type="match status" value="1"/>
</dbReference>
<dbReference type="PANTHER" id="PTHR13887">
    <property type="entry name" value="GLUTATHIONE S-TRANSFERASE KAPPA"/>
    <property type="match status" value="1"/>
</dbReference>